<name>A0A9D0Z3J3_9FIRM</name>
<gene>
    <name evidence="1" type="ORF">IAB74_08610</name>
</gene>
<sequence length="181" mass="20986">MRIATQYEREAAHMPFSLLPKMMVPGITDLTEELLKKRKIRLLMLDFDNTIVPYTTSTPTEEMEQWLKRMQASEIAICVVSNSKKGRVKEFCRQYDIPCITHSKKPFPKGIRQCLEKYQIPAENCALAGDQIFTDVLGANCQGVQSILVKAIHNHNFWLKARHVLELPFIFMARKRRIGYE</sequence>
<reference evidence="1" key="1">
    <citation type="submission" date="2020-10" db="EMBL/GenBank/DDBJ databases">
        <authorList>
            <person name="Gilroy R."/>
        </authorList>
    </citation>
    <scope>NUCLEOTIDE SEQUENCE</scope>
    <source>
        <strain evidence="1">13361</strain>
    </source>
</reference>
<dbReference type="Proteomes" id="UP000886796">
    <property type="component" value="Unassembled WGS sequence"/>
</dbReference>
<dbReference type="InterPro" id="IPR006549">
    <property type="entry name" value="HAD-SF_hydro_IIIA"/>
</dbReference>
<reference evidence="1" key="2">
    <citation type="journal article" date="2021" name="PeerJ">
        <title>Extensive microbial diversity within the chicken gut microbiome revealed by metagenomics and culture.</title>
        <authorList>
            <person name="Gilroy R."/>
            <person name="Ravi A."/>
            <person name="Getino M."/>
            <person name="Pursley I."/>
            <person name="Horton D.L."/>
            <person name="Alikhan N.F."/>
            <person name="Baker D."/>
            <person name="Gharbi K."/>
            <person name="Hall N."/>
            <person name="Watson M."/>
            <person name="Adriaenssens E.M."/>
            <person name="Foster-Nyarko E."/>
            <person name="Jarju S."/>
            <person name="Secka A."/>
            <person name="Antonio M."/>
            <person name="Oren A."/>
            <person name="Chaudhuri R.R."/>
            <person name="La Ragione R."/>
            <person name="Hildebrand F."/>
            <person name="Pallen M.J."/>
        </authorList>
    </citation>
    <scope>NUCLEOTIDE SEQUENCE</scope>
    <source>
        <strain evidence="1">13361</strain>
    </source>
</reference>
<dbReference type="EMBL" id="DVFK01000113">
    <property type="protein sequence ID" value="HIQ68552.1"/>
    <property type="molecule type" value="Genomic_DNA"/>
</dbReference>
<accession>A0A9D0Z3J3</accession>
<dbReference type="InterPro" id="IPR027706">
    <property type="entry name" value="PGP_Pase"/>
</dbReference>
<dbReference type="NCBIfam" id="TIGR01662">
    <property type="entry name" value="HAD-SF-IIIA"/>
    <property type="match status" value="1"/>
</dbReference>
<evidence type="ECO:0000313" key="1">
    <source>
        <dbReference type="EMBL" id="HIQ68552.1"/>
    </source>
</evidence>
<dbReference type="AlphaFoldDB" id="A0A9D0Z3J3"/>
<dbReference type="Pfam" id="PF09419">
    <property type="entry name" value="PGP_phosphatase"/>
    <property type="match status" value="1"/>
</dbReference>
<dbReference type="InterPro" id="IPR036412">
    <property type="entry name" value="HAD-like_sf"/>
</dbReference>
<dbReference type="NCBIfam" id="TIGR01668">
    <property type="entry name" value="YqeG_hyp_ppase"/>
    <property type="match status" value="1"/>
</dbReference>
<proteinExistence type="predicted"/>
<dbReference type="Gene3D" id="3.40.50.1000">
    <property type="entry name" value="HAD superfamily/HAD-like"/>
    <property type="match status" value="1"/>
</dbReference>
<dbReference type="CDD" id="cd16416">
    <property type="entry name" value="HAD_BsYqeG-like"/>
    <property type="match status" value="1"/>
</dbReference>
<dbReference type="GO" id="GO:0008962">
    <property type="term" value="F:phosphatidylglycerophosphatase activity"/>
    <property type="evidence" value="ECO:0007669"/>
    <property type="project" value="InterPro"/>
</dbReference>
<dbReference type="InterPro" id="IPR023214">
    <property type="entry name" value="HAD_sf"/>
</dbReference>
<protein>
    <submittedName>
        <fullName evidence="1">YqeG family HAD IIIA-type phosphatase</fullName>
    </submittedName>
</protein>
<dbReference type="SUPFAM" id="SSF56784">
    <property type="entry name" value="HAD-like"/>
    <property type="match status" value="1"/>
</dbReference>
<evidence type="ECO:0000313" key="2">
    <source>
        <dbReference type="Proteomes" id="UP000886796"/>
    </source>
</evidence>
<organism evidence="1 2">
    <name type="scientific">Candidatus Faecousia excrementigallinarum</name>
    <dbReference type="NCBI Taxonomy" id="2840806"/>
    <lineage>
        <taxon>Bacteria</taxon>
        <taxon>Bacillati</taxon>
        <taxon>Bacillota</taxon>
        <taxon>Clostridia</taxon>
        <taxon>Eubacteriales</taxon>
        <taxon>Oscillospiraceae</taxon>
        <taxon>Faecousia</taxon>
    </lineage>
</organism>
<dbReference type="InterPro" id="IPR010021">
    <property type="entry name" value="PGPP1/Gep4"/>
</dbReference>
<comment type="caution">
    <text evidence="1">The sequence shown here is derived from an EMBL/GenBank/DDBJ whole genome shotgun (WGS) entry which is preliminary data.</text>
</comment>